<keyword evidence="3" id="KW-0378">Hydrolase</keyword>
<accession>A0A151R3F5</accession>
<evidence type="ECO:0000256" key="1">
    <source>
        <dbReference type="ARBA" id="ARBA00010515"/>
    </source>
</evidence>
<dbReference type="InterPro" id="IPR029058">
    <property type="entry name" value="AB_hydrolase_fold"/>
</dbReference>
<organism evidence="3 4">
    <name type="scientific">Cajanus cajan</name>
    <name type="common">Pigeon pea</name>
    <name type="synonym">Cajanus indicus</name>
    <dbReference type="NCBI Taxonomy" id="3821"/>
    <lineage>
        <taxon>Eukaryota</taxon>
        <taxon>Viridiplantae</taxon>
        <taxon>Streptophyta</taxon>
        <taxon>Embryophyta</taxon>
        <taxon>Tracheophyta</taxon>
        <taxon>Spermatophyta</taxon>
        <taxon>Magnoliopsida</taxon>
        <taxon>eudicotyledons</taxon>
        <taxon>Gunneridae</taxon>
        <taxon>Pentapetalae</taxon>
        <taxon>rosids</taxon>
        <taxon>fabids</taxon>
        <taxon>Fabales</taxon>
        <taxon>Fabaceae</taxon>
        <taxon>Papilionoideae</taxon>
        <taxon>50 kb inversion clade</taxon>
        <taxon>NPAAA clade</taxon>
        <taxon>indigoferoid/millettioid clade</taxon>
        <taxon>Phaseoleae</taxon>
        <taxon>Cajanus</taxon>
    </lineage>
</organism>
<dbReference type="PANTHER" id="PTHR23024:SF473">
    <property type="entry name" value="RECEPTOR GID1, PUTATIVE-RELATED"/>
    <property type="match status" value="1"/>
</dbReference>
<evidence type="ECO:0000313" key="3">
    <source>
        <dbReference type="EMBL" id="KYP37053.1"/>
    </source>
</evidence>
<dbReference type="Gene3D" id="3.40.50.1820">
    <property type="entry name" value="alpha/beta hydrolase"/>
    <property type="match status" value="1"/>
</dbReference>
<dbReference type="EMBL" id="KQ484144">
    <property type="protein sequence ID" value="KYP37053.1"/>
    <property type="molecule type" value="Genomic_DNA"/>
</dbReference>
<proteinExistence type="inferred from homology"/>
<reference evidence="3" key="1">
    <citation type="journal article" date="2012" name="Nat. Biotechnol.">
        <title>Draft genome sequence of pigeonpea (Cajanus cajan), an orphan legume crop of resource-poor farmers.</title>
        <authorList>
            <person name="Varshney R.K."/>
            <person name="Chen W."/>
            <person name="Li Y."/>
            <person name="Bharti A.K."/>
            <person name="Saxena R.K."/>
            <person name="Schlueter J.A."/>
            <person name="Donoghue M.T."/>
            <person name="Azam S."/>
            <person name="Fan G."/>
            <person name="Whaley A.M."/>
            <person name="Farmer A.D."/>
            <person name="Sheridan J."/>
            <person name="Iwata A."/>
            <person name="Tuteja R."/>
            <person name="Penmetsa R.V."/>
            <person name="Wu W."/>
            <person name="Upadhyaya H.D."/>
            <person name="Yang S.P."/>
            <person name="Shah T."/>
            <person name="Saxena K.B."/>
            <person name="Michael T."/>
            <person name="McCombie W.R."/>
            <person name="Yang B."/>
            <person name="Zhang G."/>
            <person name="Yang H."/>
            <person name="Wang J."/>
            <person name="Spillane C."/>
            <person name="Cook D.R."/>
            <person name="May G.D."/>
            <person name="Xu X."/>
            <person name="Jackson S.A."/>
        </authorList>
    </citation>
    <scope>NUCLEOTIDE SEQUENCE [LARGE SCALE GENOMIC DNA]</scope>
</reference>
<dbReference type="STRING" id="3821.A0A151R3F5"/>
<dbReference type="PANTHER" id="PTHR23024">
    <property type="entry name" value="ARYLACETAMIDE DEACETYLASE"/>
    <property type="match status" value="1"/>
</dbReference>
<dbReference type="OrthoDB" id="408631at2759"/>
<dbReference type="AlphaFoldDB" id="A0A151R3F5"/>
<dbReference type="Gramene" id="C.cajan_41143.t">
    <property type="protein sequence ID" value="C.cajan_41143.t.cds1"/>
    <property type="gene ID" value="C.cajan_41143"/>
</dbReference>
<keyword evidence="3" id="KW-0675">Receptor</keyword>
<dbReference type="OMA" id="NCEEARW"/>
<dbReference type="Proteomes" id="UP000075243">
    <property type="component" value="Unassembled WGS sequence"/>
</dbReference>
<dbReference type="InterPro" id="IPR050466">
    <property type="entry name" value="Carboxylest/Gibb_receptor"/>
</dbReference>
<dbReference type="EC" id="3.1.-.-" evidence="3"/>
<feature type="domain" description="Alpha/beta hydrolase fold-3" evidence="2">
    <location>
        <begin position="88"/>
        <end position="310"/>
    </location>
</feature>
<keyword evidence="4" id="KW-1185">Reference proteome</keyword>
<dbReference type="GO" id="GO:0016787">
    <property type="term" value="F:hydrolase activity"/>
    <property type="evidence" value="ECO:0007669"/>
    <property type="project" value="UniProtKB-KW"/>
</dbReference>
<dbReference type="Pfam" id="PF07859">
    <property type="entry name" value="Abhydrolase_3"/>
    <property type="match status" value="1"/>
</dbReference>
<evidence type="ECO:0000313" key="4">
    <source>
        <dbReference type="Proteomes" id="UP000075243"/>
    </source>
</evidence>
<sequence>MSRYAFPRSEHFGVTIIAFSFYLFLSVVNSSVVDTYKQIHVTLARQEKTSQSPTIFKDITINQSKSTSARVYVSREALDNPRLKLPVVFFYHGGGFVAFSPSSPDDHKFCLQMASDTQSVVVSIDYRLAPVHRLPAAYEDAMEALHWITTTSEAFVTSHVDYSRCFLMGWSAGGNIAYNAGLRAAAEVDQIKPVVIQGLILIHPFFGGVKRTPSELRLAHNLELPLFATDLAWKLSLPIGANRDHEFSNPTVHGGSPALEQIRGLGWRVVVFGCDGDLLVDRQVGFTKLVEEKGVHVVGQFFRGGYHGIFIQDPSMAKKVYHQLQISMTAS</sequence>
<evidence type="ECO:0000259" key="2">
    <source>
        <dbReference type="Pfam" id="PF07859"/>
    </source>
</evidence>
<gene>
    <name evidence="3" type="ORF">KK1_041789</name>
</gene>
<protein>
    <submittedName>
        <fullName evidence="3">Gibberellin receptor GID1</fullName>
        <ecNumber evidence="3">3.1.-.-</ecNumber>
    </submittedName>
</protein>
<dbReference type="SUPFAM" id="SSF53474">
    <property type="entry name" value="alpha/beta-Hydrolases"/>
    <property type="match status" value="1"/>
</dbReference>
<dbReference type="InterPro" id="IPR013094">
    <property type="entry name" value="AB_hydrolase_3"/>
</dbReference>
<name>A0A151R3F5_CAJCA</name>
<comment type="similarity">
    <text evidence="1">Belongs to the 'GDXG' lipolytic enzyme family.</text>
</comment>